<evidence type="ECO:0000313" key="5">
    <source>
        <dbReference type="Proteomes" id="UP001515480"/>
    </source>
</evidence>
<dbReference type="EMBL" id="JBGBPQ010000034">
    <property type="protein sequence ID" value="KAL1493519.1"/>
    <property type="molecule type" value="Genomic_DNA"/>
</dbReference>
<evidence type="ECO:0000259" key="3">
    <source>
        <dbReference type="PROSITE" id="PS01186"/>
    </source>
</evidence>
<keyword evidence="2" id="KW-0812">Transmembrane</keyword>
<organism evidence="4 5">
    <name type="scientific">Prymnesium parvum</name>
    <name type="common">Toxic golden alga</name>
    <dbReference type="NCBI Taxonomy" id="97485"/>
    <lineage>
        <taxon>Eukaryota</taxon>
        <taxon>Haptista</taxon>
        <taxon>Haptophyta</taxon>
        <taxon>Prymnesiophyceae</taxon>
        <taxon>Prymnesiales</taxon>
        <taxon>Prymnesiaceae</taxon>
        <taxon>Prymnesium</taxon>
    </lineage>
</organism>
<comment type="caution">
    <text evidence="4">The sequence shown here is derived from an EMBL/GenBank/DDBJ whole genome shotgun (WGS) entry which is preliminary data.</text>
</comment>
<dbReference type="Proteomes" id="UP001515480">
    <property type="component" value="Unassembled WGS sequence"/>
</dbReference>
<dbReference type="AlphaFoldDB" id="A0AB34I9X8"/>
<feature type="transmembrane region" description="Helical" evidence="2">
    <location>
        <begin position="49"/>
        <end position="70"/>
    </location>
</feature>
<keyword evidence="2" id="KW-0472">Membrane</keyword>
<feature type="compositionally biased region" description="Basic and acidic residues" evidence="1">
    <location>
        <begin position="466"/>
        <end position="482"/>
    </location>
</feature>
<feature type="transmembrane region" description="Helical" evidence="2">
    <location>
        <begin position="91"/>
        <end position="112"/>
    </location>
</feature>
<reference evidence="4 5" key="1">
    <citation type="journal article" date="2024" name="Science">
        <title>Giant polyketide synthase enzymes in the biosynthesis of giant marine polyether toxins.</title>
        <authorList>
            <person name="Fallon T.R."/>
            <person name="Shende V.V."/>
            <person name="Wierzbicki I.H."/>
            <person name="Pendleton A.L."/>
            <person name="Watervoot N.F."/>
            <person name="Auber R.P."/>
            <person name="Gonzalez D.J."/>
            <person name="Wisecaver J.H."/>
            <person name="Moore B.S."/>
        </authorList>
    </citation>
    <scope>NUCLEOTIDE SEQUENCE [LARGE SCALE GENOMIC DNA]</scope>
    <source>
        <strain evidence="4 5">12B1</strain>
    </source>
</reference>
<feature type="region of interest" description="Disordered" evidence="1">
    <location>
        <begin position="368"/>
        <end position="565"/>
    </location>
</feature>
<feature type="domain" description="EGF-like" evidence="3">
    <location>
        <begin position="28"/>
        <end position="41"/>
    </location>
</feature>
<feature type="transmembrane region" description="Helical" evidence="2">
    <location>
        <begin position="124"/>
        <end position="146"/>
    </location>
</feature>
<feature type="transmembrane region" description="Helical" evidence="2">
    <location>
        <begin position="272"/>
        <end position="295"/>
    </location>
</feature>
<evidence type="ECO:0000256" key="1">
    <source>
        <dbReference type="SAM" id="MobiDB-lite"/>
    </source>
</evidence>
<evidence type="ECO:0000256" key="2">
    <source>
        <dbReference type="SAM" id="Phobius"/>
    </source>
</evidence>
<name>A0AB34I9X8_PRYPA</name>
<gene>
    <name evidence="4" type="ORF">AB1Y20_017222</name>
</gene>
<protein>
    <recommendedName>
        <fullName evidence="3">EGF-like domain-containing protein</fullName>
    </recommendedName>
</protein>
<sequence>MACLASADCPPRARCVVASGAANGSGVCTCPWGYGFTLPTCRELSSSSAWAIGSHGLVLSVWLCCLALTTKTLARMTLNRKKKDFAFSTSALAWLQCLGMLVYCGNGLAYALGSDHGGFKTVDAVSMAVGLSAFIACALNISLMWIEFDLASKRMESVSGNLKLTRGFLLGFLTCYIAAVVSLMVARLLSEDDLYLSLAVVVHIVACSIIATTYVLGSQSLSNIYRKEEQGQLAMASTRATSSFSHRRSSLGAKNKATADEMHARAKLIISTAWRVNAALLLFVLSAAPWCTFVADVPHQPHEALLWVFHALMSLGMALAVGAIALFLLATHRSLAKVQAAEVSMQAMGSARLFALLHATGLSTRYPTNRDLRDIEEVEGGEEEGEEGGKEGGKEEGKEEGGEGGEARERHLKFSGSSKSCVDATSKRSRESSVRFGEGAVRFGECAEASVGARSSTRGSFKKSKAPRELPREAERSDEPAHASRTPMRVSYCNLPREAEPAAEDNSFKNRTPMRVSYSDQPRSGTERSSEESSSVKAGVHVQFPSERSMSDDQSQKGAAGGEPS</sequence>
<keyword evidence="5" id="KW-1185">Reference proteome</keyword>
<feature type="compositionally biased region" description="Basic and acidic residues" evidence="1">
    <location>
        <begin position="387"/>
        <end position="409"/>
    </location>
</feature>
<proteinExistence type="predicted"/>
<dbReference type="PROSITE" id="PS01186">
    <property type="entry name" value="EGF_2"/>
    <property type="match status" value="1"/>
</dbReference>
<evidence type="ECO:0000313" key="4">
    <source>
        <dbReference type="EMBL" id="KAL1493519.1"/>
    </source>
</evidence>
<feature type="compositionally biased region" description="Acidic residues" evidence="1">
    <location>
        <begin position="376"/>
        <end position="386"/>
    </location>
</feature>
<accession>A0AB34I9X8</accession>
<dbReference type="InterPro" id="IPR000742">
    <property type="entry name" value="EGF"/>
</dbReference>
<keyword evidence="2" id="KW-1133">Transmembrane helix</keyword>
<feature type="transmembrane region" description="Helical" evidence="2">
    <location>
        <begin position="167"/>
        <end position="189"/>
    </location>
</feature>
<feature type="transmembrane region" description="Helical" evidence="2">
    <location>
        <begin position="195"/>
        <end position="217"/>
    </location>
</feature>
<feature type="transmembrane region" description="Helical" evidence="2">
    <location>
        <begin position="307"/>
        <end position="329"/>
    </location>
</feature>